<dbReference type="AlphaFoldDB" id="A0A9N9LDH2"/>
<comment type="subcellular location">
    <subcellularLocation>
        <location evidence="1">Membrane</location>
        <topology evidence="1">Multi-pass membrane protein</topology>
    </subcellularLocation>
</comment>
<keyword evidence="4 5" id="KW-0472">Membrane</keyword>
<evidence type="ECO:0000256" key="2">
    <source>
        <dbReference type="ARBA" id="ARBA00022692"/>
    </source>
</evidence>
<evidence type="ECO:0000256" key="3">
    <source>
        <dbReference type="ARBA" id="ARBA00022989"/>
    </source>
</evidence>
<reference evidence="8" key="1">
    <citation type="submission" date="2021-07" db="EMBL/GenBank/DDBJ databases">
        <authorList>
            <person name="Durling M."/>
        </authorList>
    </citation>
    <scope>NUCLEOTIDE SEQUENCE</scope>
</reference>
<comment type="caution">
    <text evidence="8">The sequence shown here is derived from an EMBL/GenBank/DDBJ whole genome shotgun (WGS) entry which is preliminary data.</text>
</comment>
<accession>A0A9N9LDH2</accession>
<dbReference type="EMBL" id="CAJVRM010000014">
    <property type="protein sequence ID" value="CAG8971200.1"/>
    <property type="molecule type" value="Genomic_DNA"/>
</dbReference>
<feature type="transmembrane region" description="Helical" evidence="6">
    <location>
        <begin position="35"/>
        <end position="54"/>
    </location>
</feature>
<evidence type="ECO:0000259" key="7">
    <source>
        <dbReference type="PROSITE" id="PS50922"/>
    </source>
</evidence>
<gene>
    <name evidence="8" type="ORF">HYALB_00010573</name>
</gene>
<dbReference type="GO" id="GO:0055088">
    <property type="term" value="P:lipid homeostasis"/>
    <property type="evidence" value="ECO:0007669"/>
    <property type="project" value="TreeGrafter"/>
</dbReference>
<evidence type="ECO:0000256" key="5">
    <source>
        <dbReference type="PROSITE-ProRule" id="PRU00205"/>
    </source>
</evidence>
<dbReference type="PROSITE" id="PS50922">
    <property type="entry name" value="TLC"/>
    <property type="match status" value="1"/>
</dbReference>
<dbReference type="PANTHER" id="PTHR13439">
    <property type="entry name" value="CT120 PROTEIN"/>
    <property type="match status" value="1"/>
</dbReference>
<feature type="transmembrane region" description="Helical" evidence="6">
    <location>
        <begin position="243"/>
        <end position="264"/>
    </location>
</feature>
<evidence type="ECO:0000256" key="1">
    <source>
        <dbReference type="ARBA" id="ARBA00004141"/>
    </source>
</evidence>
<name>A0A9N9LDH2_9HELO</name>
<dbReference type="InterPro" id="IPR006634">
    <property type="entry name" value="TLC-dom"/>
</dbReference>
<evidence type="ECO:0000256" key="6">
    <source>
        <dbReference type="SAM" id="Phobius"/>
    </source>
</evidence>
<dbReference type="SMART" id="SM00724">
    <property type="entry name" value="TLC"/>
    <property type="match status" value="1"/>
</dbReference>
<proteinExistence type="predicted"/>
<keyword evidence="9" id="KW-1185">Reference proteome</keyword>
<feature type="transmembrane region" description="Helical" evidence="6">
    <location>
        <begin position="75"/>
        <end position="95"/>
    </location>
</feature>
<protein>
    <recommendedName>
        <fullName evidence="7">TLC domain-containing protein</fullName>
    </recommendedName>
</protein>
<feature type="domain" description="TLC" evidence="7">
    <location>
        <begin position="68"/>
        <end position="276"/>
    </location>
</feature>
<dbReference type="InterPro" id="IPR050846">
    <property type="entry name" value="TLCD"/>
</dbReference>
<evidence type="ECO:0000256" key="4">
    <source>
        <dbReference type="ARBA" id="ARBA00023136"/>
    </source>
</evidence>
<dbReference type="PANTHER" id="PTHR13439:SF0">
    <property type="entry name" value="TOPOISOMERASE I DAMAGE AFFECTED PROTEIN 4"/>
    <property type="match status" value="1"/>
</dbReference>
<evidence type="ECO:0000313" key="9">
    <source>
        <dbReference type="Proteomes" id="UP000701801"/>
    </source>
</evidence>
<keyword evidence="3 6" id="KW-1133">Transmembrane helix</keyword>
<dbReference type="Proteomes" id="UP000701801">
    <property type="component" value="Unassembled WGS sequence"/>
</dbReference>
<dbReference type="GO" id="GO:0016020">
    <property type="term" value="C:membrane"/>
    <property type="evidence" value="ECO:0007669"/>
    <property type="project" value="UniProtKB-SubCell"/>
</dbReference>
<organism evidence="8 9">
    <name type="scientific">Hymenoscyphus albidus</name>
    <dbReference type="NCBI Taxonomy" id="595503"/>
    <lineage>
        <taxon>Eukaryota</taxon>
        <taxon>Fungi</taxon>
        <taxon>Dikarya</taxon>
        <taxon>Ascomycota</taxon>
        <taxon>Pezizomycotina</taxon>
        <taxon>Leotiomycetes</taxon>
        <taxon>Helotiales</taxon>
        <taxon>Helotiaceae</taxon>
        <taxon>Hymenoscyphus</taxon>
    </lineage>
</organism>
<evidence type="ECO:0000313" key="8">
    <source>
        <dbReference type="EMBL" id="CAG8971200.1"/>
    </source>
</evidence>
<dbReference type="GO" id="GO:0005783">
    <property type="term" value="C:endoplasmic reticulum"/>
    <property type="evidence" value="ECO:0007669"/>
    <property type="project" value="TreeGrafter"/>
</dbReference>
<sequence>MHDPFPSPPPSLVKSTLPWSSALNLTTLPLHIHEILFAWTTYHLIFQFFSPFLSSCLSPNTYTRLPRRTRIKWDACFTSFVQSCFIVTFSLFVIWKDEERMQGGWMERIHGYTGAEGAVQACVEGYFLWDLVVSVLHFDLLGIGSLMHAMSALMITTLGFRPFAIYYGMNFILYELSTPFLNIHWFCDKLNLTGSNFQLYNGLILLTTFFCSRIIWGNYQSFNIYRDVWAAVTDEKSEVNLPIWLALIYCGCNTVLSMLNIYWFGKMVQAVAKRFSPAGSKVKSEKFLKEKEKGGHFE</sequence>
<dbReference type="OrthoDB" id="10266980at2759"/>
<dbReference type="Pfam" id="PF03798">
    <property type="entry name" value="TRAM_LAG1_CLN8"/>
    <property type="match status" value="1"/>
</dbReference>
<keyword evidence="2 5" id="KW-0812">Transmembrane</keyword>
<feature type="transmembrane region" description="Helical" evidence="6">
    <location>
        <begin position="199"/>
        <end position="216"/>
    </location>
</feature>